<keyword evidence="2" id="KW-1185">Reference proteome</keyword>
<protein>
    <submittedName>
        <fullName evidence="1">Uncharacterized protein</fullName>
    </submittedName>
</protein>
<name>A0ACB9KAR9_9ASTR</name>
<organism evidence="1 2">
    <name type="scientific">Smallanthus sonchifolius</name>
    <dbReference type="NCBI Taxonomy" id="185202"/>
    <lineage>
        <taxon>Eukaryota</taxon>
        <taxon>Viridiplantae</taxon>
        <taxon>Streptophyta</taxon>
        <taxon>Embryophyta</taxon>
        <taxon>Tracheophyta</taxon>
        <taxon>Spermatophyta</taxon>
        <taxon>Magnoliopsida</taxon>
        <taxon>eudicotyledons</taxon>
        <taxon>Gunneridae</taxon>
        <taxon>Pentapetalae</taxon>
        <taxon>asterids</taxon>
        <taxon>campanulids</taxon>
        <taxon>Asterales</taxon>
        <taxon>Asteraceae</taxon>
        <taxon>Asteroideae</taxon>
        <taxon>Heliantheae alliance</taxon>
        <taxon>Millerieae</taxon>
        <taxon>Smallanthus</taxon>
    </lineage>
</organism>
<dbReference type="EMBL" id="CM042018">
    <property type="protein sequence ID" value="KAI3829347.1"/>
    <property type="molecule type" value="Genomic_DNA"/>
</dbReference>
<sequence>MAATTFNGSVATIKIHGCIGNSSHHQDFGNSSLQLTTKGFKIDLGLSGKKHYWSRKRGSYAGTFEEKEEVERVRQNFQNSRRNGGFHACGDLLMRRQLIKENGIDLTSIPPMRLSESEQVDLEAVTNAVKKGVRLQRAIQAKDWHWPAENAGPMFFTPPLVTVAVAVAVAVEKCDTISQA</sequence>
<gene>
    <name evidence="1" type="ORF">L1987_03467</name>
</gene>
<comment type="caution">
    <text evidence="1">The sequence shown here is derived from an EMBL/GenBank/DDBJ whole genome shotgun (WGS) entry which is preliminary data.</text>
</comment>
<evidence type="ECO:0000313" key="1">
    <source>
        <dbReference type="EMBL" id="KAI3829347.1"/>
    </source>
</evidence>
<reference evidence="1 2" key="2">
    <citation type="journal article" date="2022" name="Mol. Ecol. Resour.">
        <title>The genomes of chicory, endive, great burdock and yacon provide insights into Asteraceae paleo-polyploidization history and plant inulin production.</title>
        <authorList>
            <person name="Fan W."/>
            <person name="Wang S."/>
            <person name="Wang H."/>
            <person name="Wang A."/>
            <person name="Jiang F."/>
            <person name="Liu H."/>
            <person name="Zhao H."/>
            <person name="Xu D."/>
            <person name="Zhang Y."/>
        </authorList>
    </citation>
    <scope>NUCLEOTIDE SEQUENCE [LARGE SCALE GENOMIC DNA]</scope>
    <source>
        <strain evidence="2">cv. Yunnan</strain>
        <tissue evidence="1">Leaves</tissue>
    </source>
</reference>
<accession>A0ACB9KAR9</accession>
<dbReference type="Proteomes" id="UP001056120">
    <property type="component" value="Linkage Group LG01"/>
</dbReference>
<reference evidence="2" key="1">
    <citation type="journal article" date="2022" name="Mol. Ecol. Resour.">
        <title>The genomes of chicory, endive, great burdock and yacon provide insights into Asteraceae palaeo-polyploidization history and plant inulin production.</title>
        <authorList>
            <person name="Fan W."/>
            <person name="Wang S."/>
            <person name="Wang H."/>
            <person name="Wang A."/>
            <person name="Jiang F."/>
            <person name="Liu H."/>
            <person name="Zhao H."/>
            <person name="Xu D."/>
            <person name="Zhang Y."/>
        </authorList>
    </citation>
    <scope>NUCLEOTIDE SEQUENCE [LARGE SCALE GENOMIC DNA]</scope>
    <source>
        <strain evidence="2">cv. Yunnan</strain>
    </source>
</reference>
<evidence type="ECO:0000313" key="2">
    <source>
        <dbReference type="Proteomes" id="UP001056120"/>
    </source>
</evidence>
<proteinExistence type="predicted"/>